<evidence type="ECO:0000313" key="4">
    <source>
        <dbReference type="EMBL" id="PJB55915.1"/>
    </source>
</evidence>
<accession>A0A2M7K6U5</accession>
<dbReference type="EMBL" id="PFTV01000170">
    <property type="protein sequence ID" value="PJB55915.1"/>
    <property type="molecule type" value="Genomic_DNA"/>
</dbReference>
<gene>
    <name evidence="1" type="ORF">AUK42_01255</name>
    <name evidence="4" type="ORF">CO097_06715</name>
    <name evidence="3" type="ORF">COZ07_02240</name>
    <name evidence="2" type="ORF">COZ58_06070</name>
</gene>
<dbReference type="EMBL" id="PFIP01000125">
    <property type="protein sequence ID" value="PIX33845.1"/>
    <property type="molecule type" value="Genomic_DNA"/>
</dbReference>
<dbReference type="EMBL" id="MNYY01000029">
    <property type="protein sequence ID" value="OIP73306.1"/>
    <property type="molecule type" value="Genomic_DNA"/>
</dbReference>
<dbReference type="Proteomes" id="UP000231493">
    <property type="component" value="Unassembled WGS sequence"/>
</dbReference>
<name>A0A1J5GUP0_9BACT</name>
<reference evidence="2" key="3">
    <citation type="submission" date="2017-09" db="EMBL/GenBank/DDBJ databases">
        <title>Depth-based differentiation of microbial function through sediment-hosted aquifers and enrichment of novel symbionts in the deep terrestrial subsurface.</title>
        <authorList>
            <person name="Probst A.J."/>
            <person name="Ladd B."/>
            <person name="Jarett J.K."/>
            <person name="Geller-Mcgrath D.E."/>
            <person name="Sieber C.M.K."/>
            <person name="Emerson J.B."/>
            <person name="Anantharaman K."/>
            <person name="Thomas B.C."/>
            <person name="Malmstrom R."/>
            <person name="Stieglmeier M."/>
            <person name="Klingl A."/>
            <person name="Woyke T."/>
            <person name="Ryan C.M."/>
            <person name="Banfield J.F."/>
        </authorList>
    </citation>
    <scope>NUCLEOTIDE SEQUENCE</scope>
    <source>
        <strain evidence="2">CG_4_8_14_3_um_filter_34_18</strain>
    </source>
</reference>
<evidence type="ECO:0000313" key="3">
    <source>
        <dbReference type="EMBL" id="PIY33427.1"/>
    </source>
</evidence>
<accession>A0A2M8CA16</accession>
<proteinExistence type="predicted"/>
<evidence type="ECO:0000313" key="2">
    <source>
        <dbReference type="EMBL" id="PIX33845.1"/>
    </source>
</evidence>
<evidence type="ECO:0000313" key="1">
    <source>
        <dbReference type="EMBL" id="OIP73306.1"/>
    </source>
</evidence>
<accession>A0A1J5GUP0</accession>
<accession>A0A2M7PT18</accession>
<dbReference type="Gene3D" id="1.20.5.1230">
    <property type="entry name" value="Apolipoprotein A-I"/>
    <property type="match status" value="1"/>
</dbReference>
<evidence type="ECO:0000313" key="5">
    <source>
        <dbReference type="Proteomes" id="UP000182763"/>
    </source>
</evidence>
<dbReference type="AlphaFoldDB" id="A0A1J5GUP0"/>
<protein>
    <submittedName>
        <fullName evidence="1">Uncharacterized protein</fullName>
    </submittedName>
</protein>
<dbReference type="STRING" id="1805029.AUK42_01255"/>
<reference evidence="1 5" key="1">
    <citation type="journal article" date="2016" name="Environ. Microbiol.">
        <title>Genomic resolution of a cold subsurface aquifer community provides metabolic insights for novel microbes adapted to high CO concentrations.</title>
        <authorList>
            <person name="Probst A.J."/>
            <person name="Castelle C.J."/>
            <person name="Singh A."/>
            <person name="Brown C.T."/>
            <person name="Anantharaman K."/>
            <person name="Sharon I."/>
            <person name="Hug L.A."/>
            <person name="Burstein D."/>
            <person name="Emerson J.B."/>
            <person name="Thomas B.C."/>
            <person name="Banfield J.F."/>
        </authorList>
    </citation>
    <scope>NUCLEOTIDE SEQUENCE [LARGE SCALE GENOMIC DNA]</scope>
    <source>
        <strain evidence="1">CG2_30_33_13</strain>
    </source>
</reference>
<dbReference type="RefSeq" id="WP_406606978.1">
    <property type="nucleotide sequence ID" value="NZ_PFKO01000081.1"/>
</dbReference>
<evidence type="ECO:0000313" key="7">
    <source>
        <dbReference type="Proteomes" id="UP000230646"/>
    </source>
</evidence>
<comment type="caution">
    <text evidence="1">The sequence shown here is derived from an EMBL/GenBank/DDBJ whole genome shotgun (WGS) entry which is preliminary data.</text>
</comment>
<dbReference type="EMBL" id="PFKO01000081">
    <property type="protein sequence ID" value="PIY33427.1"/>
    <property type="molecule type" value="Genomic_DNA"/>
</dbReference>
<dbReference type="Proteomes" id="UP000228560">
    <property type="component" value="Unassembled WGS sequence"/>
</dbReference>
<dbReference type="Proteomes" id="UP000230646">
    <property type="component" value="Unassembled WGS sequence"/>
</dbReference>
<reference evidence="6 7" key="2">
    <citation type="submission" date="2017-09" db="EMBL/GenBank/DDBJ databases">
        <title>Depth-based differentiation of microbial function through sediment-hosted aquifers and enrichment of novel symbionts in the deep terrestrial subsurface.</title>
        <authorList>
            <person name="Probst A.J."/>
            <person name="Ladd B."/>
            <person name="Jarett J.K."/>
            <person name="Geller-Mcgrath D.E."/>
            <person name="Sieber C.M."/>
            <person name="Emerson J.B."/>
            <person name="Anantharaman K."/>
            <person name="Thomas B.C."/>
            <person name="Malmstrom R."/>
            <person name="Stieglmeier M."/>
            <person name="Klingl A."/>
            <person name="Woyke T."/>
            <person name="Ryan C.M."/>
            <person name="Banfield J.F."/>
        </authorList>
    </citation>
    <scope>NUCLEOTIDE SEQUENCE [LARGE SCALE GENOMIC DNA]</scope>
    <source>
        <strain evidence="3">CG_4_10_14_3_um_filter_34_13</strain>
        <strain evidence="4">CG_4_9_14_3_um_filter_33_16</strain>
    </source>
</reference>
<dbReference type="Proteomes" id="UP000182763">
    <property type="component" value="Unassembled WGS sequence"/>
</dbReference>
<organism evidence="1 5">
    <name type="scientific">Candidatus Infernicultor aquiphilus</name>
    <dbReference type="NCBI Taxonomy" id="1805029"/>
    <lineage>
        <taxon>Bacteria</taxon>
        <taxon>Pseudomonadati</taxon>
        <taxon>Atribacterota</taxon>
        <taxon>Candidatus Phoenicimicrobiia</taxon>
        <taxon>Candidatus Pheonicimicrobiales</taxon>
        <taxon>Candidatus Phoenicimicrobiaceae</taxon>
        <taxon>Candidatus Infernicultor</taxon>
    </lineage>
</organism>
<sequence>MRIKEEMEKLGEEIIGSYDVRVEKIEQLKKETEETLKSSRDLLNNFRNVHKKMSLEQRENLSKYKENLEGEVKDMLKGFRLSLEKIGSDLRKDLAKGVERRKAEVGKTLEDTQKMMNEFKISRIQMSKELKENLTTGVERRKEEVSKTLDDAKKMMDDFKVSHSQMSKELKKNLTKSNQGIKSEVSRMLNDFRSTQDKLRADLEKASLSWQQTASTLQEKRSGVKPIPKVPEKKIVKKELPKPEQNQIKEDLSDKQKTLALIKKHPEGIKLSGIGEVLGKDWRWYIVTVKELMEENKIRKEENLYYPI</sequence>
<evidence type="ECO:0000313" key="6">
    <source>
        <dbReference type="Proteomes" id="UP000228560"/>
    </source>
</evidence>